<evidence type="ECO:0000313" key="4">
    <source>
        <dbReference type="EMBL" id="GME67481.1"/>
    </source>
</evidence>
<reference evidence="4" key="1">
    <citation type="submission" date="2023-04" db="EMBL/GenBank/DDBJ databases">
        <title>Ambrosiozyma monospora NBRC 1965.</title>
        <authorList>
            <person name="Ichikawa N."/>
            <person name="Sato H."/>
            <person name="Tonouchi N."/>
        </authorList>
    </citation>
    <scope>NUCLEOTIDE SEQUENCE</scope>
    <source>
        <strain evidence="4">NBRC 1965</strain>
    </source>
</reference>
<accession>A0A9W6WEX4</accession>
<keyword evidence="1" id="KW-0863">Zinc-finger</keyword>
<sequence length="769" mass="88713">MEEIKSDYSVGCLSLLESMGVSFINGQKLDNWCKQYGSGDAIVESAGSSYDSDYRLLEELFNFKQLTIKERNKVKSYQFDDKVIAVDHLTYPLNHVNQLSTKGFIMSSVSALKALRLQKIWCIDCTFNVTKWKECKLITLVWTEEGGTKTHVGAVATLPTSESQENFEVFFKGLKKMIKEYTHEEGFPNLNFVITDDSKALINGIQNIIGDNVRAVLCTWHRSINFYKNLDKAGADKLVKAVYEKDAKKAREICLGVLTNYSIHIQYLWALIHRTELTKQMEKNNKMKGGSAASSILDYEIVRYSIDAKKKIRTVKIDRCNLEAAVGLYRKFFAYVVRAMLTMDRWCLGYRIMSTEPIQFSKVGLTEAENSFVSIDIPNLNVADINNKDELMKRIKEDYGACIGDGRDLKDVVAEVVDDFVNIDQSVLDFDAACNVGSKKMKISTQNNESIHNAFKNHYGMSLLNSLLMLFNRLESYFTQKHYQRVNSCDNNISVNVLPEIPESFSFLRSMKEAQRDSFFASYSQFTRKSVWKEFEIAQPQSDRCSCNEWQCFEVPCTHMLLRHYFRALEDYEQEEVCFVLDTEDDVKAKDGAKDDDEEDEFVDDPELKRFVKLGANYLKNAKEASKEHRERVEEIFEQRVVAGVNISNKTHENNTSSSNSTKKPSVKFIKHYPIGIKNEFAAAFTIAIQTLEQTFRTPESHKLILQLMVEHRDELTKLVPNFDFISSEHFNKLIKQQEHDEKLLNERMQKRSELQQKRLQDAQSQRER</sequence>
<dbReference type="EMBL" id="BSXU01008848">
    <property type="protein sequence ID" value="GME67481.1"/>
    <property type="molecule type" value="Genomic_DNA"/>
</dbReference>
<name>A0A9W6WEX4_AMBMO</name>
<proteinExistence type="predicted"/>
<organism evidence="4 5">
    <name type="scientific">Ambrosiozyma monospora</name>
    <name type="common">Yeast</name>
    <name type="synonym">Endomycopsis monosporus</name>
    <dbReference type="NCBI Taxonomy" id="43982"/>
    <lineage>
        <taxon>Eukaryota</taxon>
        <taxon>Fungi</taxon>
        <taxon>Dikarya</taxon>
        <taxon>Ascomycota</taxon>
        <taxon>Saccharomycotina</taxon>
        <taxon>Pichiomycetes</taxon>
        <taxon>Pichiales</taxon>
        <taxon>Pichiaceae</taxon>
        <taxon>Ambrosiozyma</taxon>
    </lineage>
</organism>
<dbReference type="AlphaFoldDB" id="A0A9W6WEX4"/>
<protein>
    <submittedName>
        <fullName evidence="4">Unnamed protein product</fullName>
    </submittedName>
</protein>
<dbReference type="GO" id="GO:0008270">
    <property type="term" value="F:zinc ion binding"/>
    <property type="evidence" value="ECO:0007669"/>
    <property type="project" value="UniProtKB-KW"/>
</dbReference>
<dbReference type="PROSITE" id="PS50966">
    <property type="entry name" value="ZF_SWIM"/>
    <property type="match status" value="1"/>
</dbReference>
<gene>
    <name evidence="4" type="ORF">Amon01_000886200</name>
</gene>
<evidence type="ECO:0000256" key="2">
    <source>
        <dbReference type="SAM" id="MobiDB-lite"/>
    </source>
</evidence>
<keyword evidence="1" id="KW-0479">Metal-binding</keyword>
<dbReference type="InterPro" id="IPR007527">
    <property type="entry name" value="Znf_SWIM"/>
</dbReference>
<evidence type="ECO:0000256" key="1">
    <source>
        <dbReference type="PROSITE-ProRule" id="PRU00325"/>
    </source>
</evidence>
<dbReference type="OrthoDB" id="10612015at2759"/>
<comment type="caution">
    <text evidence="4">The sequence shown here is derived from an EMBL/GenBank/DDBJ whole genome shotgun (WGS) entry which is preliminary data.</text>
</comment>
<feature type="region of interest" description="Disordered" evidence="2">
    <location>
        <begin position="748"/>
        <end position="769"/>
    </location>
</feature>
<evidence type="ECO:0000259" key="3">
    <source>
        <dbReference type="PROSITE" id="PS50966"/>
    </source>
</evidence>
<evidence type="ECO:0000313" key="5">
    <source>
        <dbReference type="Proteomes" id="UP001165063"/>
    </source>
</evidence>
<keyword evidence="5" id="KW-1185">Reference proteome</keyword>
<dbReference type="InterPro" id="IPR018289">
    <property type="entry name" value="MULE_transposase_dom"/>
</dbReference>
<keyword evidence="1" id="KW-0862">Zinc</keyword>
<dbReference type="Pfam" id="PF10551">
    <property type="entry name" value="MULE"/>
    <property type="match status" value="1"/>
</dbReference>
<dbReference type="Proteomes" id="UP001165063">
    <property type="component" value="Unassembled WGS sequence"/>
</dbReference>
<feature type="domain" description="SWIM-type" evidence="3">
    <location>
        <begin position="535"/>
        <end position="568"/>
    </location>
</feature>